<feature type="region of interest" description="Disordered" evidence="2">
    <location>
        <begin position="1203"/>
        <end position="1339"/>
    </location>
</feature>
<dbReference type="PROSITE" id="PS50103">
    <property type="entry name" value="ZF_C3H1"/>
    <property type="match status" value="1"/>
</dbReference>
<evidence type="ECO:0000313" key="5">
    <source>
        <dbReference type="Proteomes" id="UP001445076"/>
    </source>
</evidence>
<evidence type="ECO:0000256" key="1">
    <source>
        <dbReference type="PROSITE-ProRule" id="PRU00723"/>
    </source>
</evidence>
<gene>
    <name evidence="4" type="ORF">OTU49_012542</name>
</gene>
<dbReference type="GO" id="GO:0008270">
    <property type="term" value="F:zinc ion binding"/>
    <property type="evidence" value="ECO:0007669"/>
    <property type="project" value="UniProtKB-KW"/>
</dbReference>
<feature type="compositionally biased region" description="Polar residues" evidence="2">
    <location>
        <begin position="1014"/>
        <end position="1033"/>
    </location>
</feature>
<feature type="region of interest" description="Disordered" evidence="2">
    <location>
        <begin position="906"/>
        <end position="1190"/>
    </location>
</feature>
<feature type="domain" description="C3H1-type" evidence="3">
    <location>
        <begin position="598"/>
        <end position="624"/>
    </location>
</feature>
<dbReference type="Proteomes" id="UP001445076">
    <property type="component" value="Unassembled WGS sequence"/>
</dbReference>
<feature type="compositionally biased region" description="Basic and acidic residues" evidence="2">
    <location>
        <begin position="1252"/>
        <end position="1264"/>
    </location>
</feature>
<evidence type="ECO:0000313" key="4">
    <source>
        <dbReference type="EMBL" id="KAK8721742.1"/>
    </source>
</evidence>
<feature type="compositionally biased region" description="Basic residues" evidence="2">
    <location>
        <begin position="1265"/>
        <end position="1274"/>
    </location>
</feature>
<feature type="region of interest" description="Disordered" evidence="2">
    <location>
        <begin position="728"/>
        <end position="752"/>
    </location>
</feature>
<feature type="compositionally biased region" description="Basic and acidic residues" evidence="2">
    <location>
        <begin position="1276"/>
        <end position="1300"/>
    </location>
</feature>
<feature type="compositionally biased region" description="Polar residues" evidence="2">
    <location>
        <begin position="1086"/>
        <end position="1105"/>
    </location>
</feature>
<accession>A0AAW0VXR7</accession>
<dbReference type="InterPro" id="IPR000571">
    <property type="entry name" value="Znf_CCCH"/>
</dbReference>
<feature type="compositionally biased region" description="Polar residues" evidence="2">
    <location>
        <begin position="913"/>
        <end position="927"/>
    </location>
</feature>
<feature type="compositionally biased region" description="Polar residues" evidence="2">
    <location>
        <begin position="1112"/>
        <end position="1140"/>
    </location>
</feature>
<keyword evidence="1" id="KW-0863">Zinc-finger</keyword>
<feature type="compositionally biased region" description="Polar residues" evidence="2">
    <location>
        <begin position="1211"/>
        <end position="1243"/>
    </location>
</feature>
<reference evidence="4 5" key="1">
    <citation type="journal article" date="2024" name="BMC Genomics">
        <title>Genome assembly of redclaw crayfish (Cherax quadricarinatus) provides insights into its immune adaptation and hypoxia tolerance.</title>
        <authorList>
            <person name="Liu Z."/>
            <person name="Zheng J."/>
            <person name="Li H."/>
            <person name="Fang K."/>
            <person name="Wang S."/>
            <person name="He J."/>
            <person name="Zhou D."/>
            <person name="Weng S."/>
            <person name="Chi M."/>
            <person name="Gu Z."/>
            <person name="He J."/>
            <person name="Li F."/>
            <person name="Wang M."/>
        </authorList>
    </citation>
    <scope>NUCLEOTIDE SEQUENCE [LARGE SCALE GENOMIC DNA]</scope>
    <source>
        <strain evidence="4">ZL_2023a</strain>
    </source>
</reference>
<keyword evidence="1" id="KW-0862">Zinc</keyword>
<sequence length="1535" mass="174056">MGIGPHQEYQALSNSTIPAHHSLHDLQQQQSLLNIQTGALTQKPLSMGINSLYREKEPLQFFTDIRRDFHSTGTSSQGTKITLPNVEMQCPKDPHIAATSLYDERVRDPDRNIQGLRDSHISTTSYDNCERDPDMSRQNSRDLCFSVSINNSNGESNINIKCPRDPCTSTTCDSMIYPDVSRQREPLFNVSLFGSNIYKIMKEPDPCIPTTSHGIMGKYQGLKKRGSADQCVSATPQIDPPYNDRETRYQDLEKQSQSQMDLHLGVPHINRKWGESIQEQHMHESIQKKNVLTDHRYHKMEIQKEVINLSTGLSKFLKFNTGVILKDAWIDPSKKFINPEVATCQENSPGNNPVLDCEITYPPFFGDKPVDQSLEHKNKINEKNKSENVCKEVKIIDLETDGRFKINPTETPQLAALKATKTGLFANNVSSQEKDGELSEMALAMTKPSKEVFEGEANILSKPQLSVSLGQIESDPTRKISHEGKITDEENKIETNAQEEREISPQVQQNIDLEYIDSSSSEDFDTTKRVRNVQNSSFAVKHNSPSVSNLERMKYPGKLSYRKNYDQVSEREKDPRFHKSERENYVSPKKNFFPTRDARKKDRCVWFMKGRCLRTRCYYLHRYPKDDGIYCIHALRCRCSRPPEYCWYKHPPSKPKWEDTGYSEITPHGTTGVLYQHETIGDGKNIVNKRKGAVTNGNVTDVKKFISVECKAGTKNVDITHVSTCSDVAVTPDDNGSDDSSDSDNGPESSESTGAILKLLRSSVGSGSSTHINITPKVMVSSALDTEKNGPPAKTAQEIHTSVVRAVGGQTVSAPTANTSQEATGFSELQDNLISKPDNFHLHNKLKKNCFDGERVLSDKNIKNPSESIGMKKEITATLPPLANIEMCAVIRGSSIVKYNLSKTEENVDNHRSLNVQTPTKQMSSSNDETHRASLGKHRCTIDSNSDENTTLNTRHQTNIDNSDENSRASLSKRRCTIDSNSDENTTLNTRHQTNIDNSDENSRASLSKRRCTIDSNSDENTTLNTRHQTNIDNSDENSRASLSKRRCTIDSNSDENTTLNTRHQTNIDNSDENSRASLSKRRCTIDSNSDESTTLNTRHQTSIDNSDENRASLSKRQSIINSNSDESATLNTRHQTSIDNSDENSRASLSKRLRTIDSNSDESTTLNTRHQTSIDNSDENSRASLSKRRRIINYDSDESIVNSKHKTSCKNKISLNKGRNISNSVNNNSGTHTIHQSSNDGKPTNRKRLGKEKSYYRQKELKSDHKKTKKNHVKSLCDDSHSETLYSHDLKKQKERENSNVRACQQKPKKHSNSQGINKRTEINSDSEKRHCRKETSKSKIEKWIMDSVPMQEKNIDSGKDTNSELYNDVPQDLSLATSINYVENPKSSQVTIVNKQGNSSNSYLTENHYSAMETVDILESERPSQLSMRRLDSQADLRINKERELERYTLELFSEETTNPYEFMCESMRENNIEPWEDDRLSKLVNWEMNLRRFALISGGKRRSKEYNNKQYIWDTIINVPNLCDFWRLAYNG</sequence>
<protein>
    <recommendedName>
        <fullName evidence="3">C3H1-type domain-containing protein</fullName>
    </recommendedName>
</protein>
<proteinExistence type="predicted"/>
<name>A0AAW0VXR7_CHEQU</name>
<comment type="caution">
    <text evidence="4">The sequence shown here is derived from an EMBL/GenBank/DDBJ whole genome shotgun (WGS) entry which is preliminary data.</text>
</comment>
<feature type="zinc finger region" description="C3H1-type" evidence="1">
    <location>
        <begin position="598"/>
        <end position="624"/>
    </location>
</feature>
<keyword evidence="5" id="KW-1185">Reference proteome</keyword>
<feature type="compositionally biased region" description="Polar residues" evidence="2">
    <location>
        <begin position="1157"/>
        <end position="1176"/>
    </location>
</feature>
<keyword evidence="1" id="KW-0479">Metal-binding</keyword>
<evidence type="ECO:0000259" key="3">
    <source>
        <dbReference type="PROSITE" id="PS50103"/>
    </source>
</evidence>
<feature type="compositionally biased region" description="Polar residues" evidence="2">
    <location>
        <begin position="942"/>
        <end position="961"/>
    </location>
</feature>
<feature type="compositionally biased region" description="Basic and acidic residues" evidence="2">
    <location>
        <begin position="1320"/>
        <end position="1339"/>
    </location>
</feature>
<dbReference type="EMBL" id="JARKIK010000098">
    <property type="protein sequence ID" value="KAK8721742.1"/>
    <property type="molecule type" value="Genomic_DNA"/>
</dbReference>
<feature type="compositionally biased region" description="Polar residues" evidence="2">
    <location>
        <begin position="978"/>
        <end position="997"/>
    </location>
</feature>
<evidence type="ECO:0000256" key="2">
    <source>
        <dbReference type="SAM" id="MobiDB-lite"/>
    </source>
</evidence>
<feature type="compositionally biased region" description="Polar residues" evidence="2">
    <location>
        <begin position="1050"/>
        <end position="1069"/>
    </location>
</feature>
<organism evidence="4 5">
    <name type="scientific">Cherax quadricarinatus</name>
    <name type="common">Australian red claw crayfish</name>
    <dbReference type="NCBI Taxonomy" id="27406"/>
    <lineage>
        <taxon>Eukaryota</taxon>
        <taxon>Metazoa</taxon>
        <taxon>Ecdysozoa</taxon>
        <taxon>Arthropoda</taxon>
        <taxon>Crustacea</taxon>
        <taxon>Multicrustacea</taxon>
        <taxon>Malacostraca</taxon>
        <taxon>Eumalacostraca</taxon>
        <taxon>Eucarida</taxon>
        <taxon>Decapoda</taxon>
        <taxon>Pleocyemata</taxon>
        <taxon>Astacidea</taxon>
        <taxon>Parastacoidea</taxon>
        <taxon>Parastacidae</taxon>
        <taxon>Cherax</taxon>
    </lineage>
</organism>
<feature type="compositionally biased region" description="Low complexity" evidence="2">
    <location>
        <begin position="743"/>
        <end position="752"/>
    </location>
</feature>